<comment type="caution">
    <text evidence="1">The sequence shown here is derived from an EMBL/GenBank/DDBJ whole genome shotgun (WGS) entry which is preliminary data.</text>
</comment>
<name>A0A2D0JND0_9GAMM</name>
<proteinExistence type="predicted"/>
<organism evidence="1 2">
    <name type="scientific">Xenorhabdus miraniensis</name>
    <dbReference type="NCBI Taxonomy" id="351674"/>
    <lineage>
        <taxon>Bacteria</taxon>
        <taxon>Pseudomonadati</taxon>
        <taxon>Pseudomonadota</taxon>
        <taxon>Gammaproteobacteria</taxon>
        <taxon>Enterobacterales</taxon>
        <taxon>Morganellaceae</taxon>
        <taxon>Xenorhabdus</taxon>
    </lineage>
</organism>
<keyword evidence="2" id="KW-1185">Reference proteome</keyword>
<evidence type="ECO:0000313" key="1">
    <source>
        <dbReference type="EMBL" id="PHM47666.1"/>
    </source>
</evidence>
<sequence length="50" mass="6116">MNRGKNNMLNTAETLSWEELLEEYFFSHILRPDTEWSYRKVTRGFIRFMG</sequence>
<reference evidence="1 2" key="1">
    <citation type="journal article" date="2017" name="Nat. Microbiol.">
        <title>Natural product diversity associated with the nematode symbionts Photorhabdus and Xenorhabdus.</title>
        <authorList>
            <person name="Tobias N.J."/>
            <person name="Wolff H."/>
            <person name="Djahanschiri B."/>
            <person name="Grundmann F."/>
            <person name="Kronenwerth M."/>
            <person name="Shi Y.M."/>
            <person name="Simonyi S."/>
            <person name="Grun P."/>
            <person name="Shapiro-Ilan D."/>
            <person name="Pidot S.J."/>
            <person name="Stinear T.P."/>
            <person name="Ebersberger I."/>
            <person name="Bode H.B."/>
        </authorList>
    </citation>
    <scope>NUCLEOTIDE SEQUENCE [LARGE SCALE GENOMIC DNA]</scope>
    <source>
        <strain evidence="1 2">DSM 17902</strain>
    </source>
</reference>
<protein>
    <submittedName>
        <fullName evidence="1">Recombinase XerD</fullName>
    </submittedName>
</protein>
<dbReference type="Proteomes" id="UP000221980">
    <property type="component" value="Unassembled WGS sequence"/>
</dbReference>
<evidence type="ECO:0000313" key="2">
    <source>
        <dbReference type="Proteomes" id="UP000221980"/>
    </source>
</evidence>
<dbReference type="EMBL" id="NITZ01000016">
    <property type="protein sequence ID" value="PHM47666.1"/>
    <property type="molecule type" value="Genomic_DNA"/>
</dbReference>
<gene>
    <name evidence="1" type="ORF">Xmir_02994</name>
</gene>
<accession>A0A2D0JND0</accession>
<dbReference type="AlphaFoldDB" id="A0A2D0JND0"/>